<feature type="transmembrane region" description="Helical" evidence="1">
    <location>
        <begin position="62"/>
        <end position="80"/>
    </location>
</feature>
<keyword evidence="1" id="KW-0812">Transmembrane</keyword>
<reference evidence="2 3" key="1">
    <citation type="submission" date="2017-02" db="EMBL/GenBank/DDBJ databases">
        <authorList>
            <person name="Peterson S.W."/>
        </authorList>
    </citation>
    <scope>NUCLEOTIDE SEQUENCE [LARGE SCALE GENOMIC DNA]</scope>
    <source>
        <strain evidence="2 3">DSM 15102</strain>
    </source>
</reference>
<evidence type="ECO:0008006" key="4">
    <source>
        <dbReference type="Google" id="ProtNLM"/>
    </source>
</evidence>
<proteinExistence type="predicted"/>
<feature type="transmembrane region" description="Helical" evidence="1">
    <location>
        <begin position="12"/>
        <end position="31"/>
    </location>
</feature>
<name>A0A1T4LXX6_9FIRM</name>
<keyword evidence="1" id="KW-0472">Membrane</keyword>
<sequence>MNFKLLVNRKLIKSCFIILLVSMFISYYHFYNLSFYNIDSFSLRELFLFVYGSLEPSSIKQIFPLIMWMYPLFLLVFYLGDDIQNFYRTNAKYIFTRTQNRIKWSIIHLIRLVINIILFYIFQNLGTFIIGLIKGAEVSLLDIQIVFIIFITQAAAGFFLLLIINLLTFFIKITYSYIILFSVSFFSFTLTGIIYEYASDLFHFVKWLPTSQFIIGWHDLNGIKDFQLKMSISYIQGFSSAFTFMYLFIGISVLSVIFISRTNRMDIY</sequence>
<dbReference type="Proteomes" id="UP000196365">
    <property type="component" value="Unassembled WGS sequence"/>
</dbReference>
<evidence type="ECO:0000313" key="2">
    <source>
        <dbReference type="EMBL" id="SJZ59378.1"/>
    </source>
</evidence>
<keyword evidence="3" id="KW-1185">Reference proteome</keyword>
<evidence type="ECO:0000313" key="3">
    <source>
        <dbReference type="Proteomes" id="UP000196365"/>
    </source>
</evidence>
<evidence type="ECO:0000256" key="1">
    <source>
        <dbReference type="SAM" id="Phobius"/>
    </source>
</evidence>
<dbReference type="EMBL" id="FUWV01000005">
    <property type="protein sequence ID" value="SJZ59378.1"/>
    <property type="molecule type" value="Genomic_DNA"/>
</dbReference>
<dbReference type="AlphaFoldDB" id="A0A1T4LXX6"/>
<accession>A0A1T4LXX6</accession>
<feature type="transmembrane region" description="Helical" evidence="1">
    <location>
        <begin position="109"/>
        <end position="133"/>
    </location>
</feature>
<organism evidence="2 3">
    <name type="scientific">Garciella nitratireducens DSM 15102</name>
    <dbReference type="NCBI Taxonomy" id="1121911"/>
    <lineage>
        <taxon>Bacteria</taxon>
        <taxon>Bacillati</taxon>
        <taxon>Bacillota</taxon>
        <taxon>Clostridia</taxon>
        <taxon>Eubacteriales</taxon>
        <taxon>Eubacteriaceae</taxon>
        <taxon>Garciella</taxon>
    </lineage>
</organism>
<feature type="transmembrane region" description="Helical" evidence="1">
    <location>
        <begin position="145"/>
        <end position="170"/>
    </location>
</feature>
<keyword evidence="1" id="KW-1133">Transmembrane helix</keyword>
<feature type="transmembrane region" description="Helical" evidence="1">
    <location>
        <begin position="177"/>
        <end position="198"/>
    </location>
</feature>
<protein>
    <recommendedName>
        <fullName evidence="4">ABC-2 family transporter protein</fullName>
    </recommendedName>
</protein>
<gene>
    <name evidence="2" type="ORF">SAMN02745973_01121</name>
</gene>
<feature type="transmembrane region" description="Helical" evidence="1">
    <location>
        <begin position="234"/>
        <end position="259"/>
    </location>
</feature>